<keyword evidence="2" id="KW-1185">Reference proteome</keyword>
<reference evidence="1" key="1">
    <citation type="submission" date="2022-08" db="EMBL/GenBank/DDBJ databases">
        <title>Genome Sequence of Lecanicillium fungicola.</title>
        <authorList>
            <person name="Buettner E."/>
        </authorList>
    </citation>
    <scope>NUCLEOTIDE SEQUENCE</scope>
    <source>
        <strain evidence="1">Babe33</strain>
    </source>
</reference>
<gene>
    <name evidence="1" type="ORF">NQ176_g8892</name>
</gene>
<dbReference type="EMBL" id="JANJQO010001847">
    <property type="protein sequence ID" value="KAJ2969010.1"/>
    <property type="molecule type" value="Genomic_DNA"/>
</dbReference>
<name>A0ACC1MQB4_9HYPO</name>
<protein>
    <submittedName>
        <fullName evidence="1">Uncharacterized protein</fullName>
    </submittedName>
</protein>
<evidence type="ECO:0000313" key="2">
    <source>
        <dbReference type="Proteomes" id="UP001143910"/>
    </source>
</evidence>
<evidence type="ECO:0000313" key="1">
    <source>
        <dbReference type="EMBL" id="KAJ2969010.1"/>
    </source>
</evidence>
<comment type="caution">
    <text evidence="1">The sequence shown here is derived from an EMBL/GenBank/DDBJ whole genome shotgun (WGS) entry which is preliminary data.</text>
</comment>
<dbReference type="Proteomes" id="UP001143910">
    <property type="component" value="Unassembled WGS sequence"/>
</dbReference>
<organism evidence="1 2">
    <name type="scientific">Zarea fungicola</name>
    <dbReference type="NCBI Taxonomy" id="93591"/>
    <lineage>
        <taxon>Eukaryota</taxon>
        <taxon>Fungi</taxon>
        <taxon>Dikarya</taxon>
        <taxon>Ascomycota</taxon>
        <taxon>Pezizomycotina</taxon>
        <taxon>Sordariomycetes</taxon>
        <taxon>Hypocreomycetidae</taxon>
        <taxon>Hypocreales</taxon>
        <taxon>Cordycipitaceae</taxon>
        <taxon>Zarea</taxon>
    </lineage>
</organism>
<proteinExistence type="predicted"/>
<accession>A0ACC1MQB4</accession>
<sequence>MSPKIVTVFGATGYQGRSVVDSLVANKSGDLSVRAITRNPESDKAKELSALGAEVVKADGLDHASLVTAFQGSWAVFANTNSHDPSCSQPGGPTEVDLGKKIIDAAFEAGVQNFIYSGFEAASKITDGAVSNAAFDNKAAVTEYAKTRGFKSAVAVSPGWYLENHLSEELAPAIGGFPFVADEEGQLTLRVPRWGGDDKIPFIGIGDDYGDIVHGVLLSPEEYNGQLVQGVSVAATAHELTAEFEKVTGKKARWVEIPDWRDFATFDVPELEVVKYMFGFCQHADGKYYGVANDVVTAGKLKAAAAAAKGLSGTDAELLTLEKFWRKYFA</sequence>